<evidence type="ECO:0000313" key="2">
    <source>
        <dbReference type="Proteomes" id="UP001589833"/>
    </source>
</evidence>
<reference evidence="1 2" key="1">
    <citation type="submission" date="2024-09" db="EMBL/GenBank/DDBJ databases">
        <authorList>
            <person name="Sun Q."/>
            <person name="Mori K."/>
        </authorList>
    </citation>
    <scope>NUCLEOTIDE SEQUENCE [LARGE SCALE GENOMIC DNA]</scope>
    <source>
        <strain evidence="1 2">NCAIM B.02301</strain>
    </source>
</reference>
<comment type="caution">
    <text evidence="1">The sequence shown here is derived from an EMBL/GenBank/DDBJ whole genome shotgun (WGS) entry which is preliminary data.</text>
</comment>
<keyword evidence="2" id="KW-1185">Reference proteome</keyword>
<organism evidence="1 2">
    <name type="scientific">Halalkalibacter alkalisediminis</name>
    <dbReference type="NCBI Taxonomy" id="935616"/>
    <lineage>
        <taxon>Bacteria</taxon>
        <taxon>Bacillati</taxon>
        <taxon>Bacillota</taxon>
        <taxon>Bacilli</taxon>
        <taxon>Bacillales</taxon>
        <taxon>Bacillaceae</taxon>
        <taxon>Halalkalibacter</taxon>
    </lineage>
</organism>
<dbReference type="EMBL" id="JBHLTR010000051">
    <property type="protein sequence ID" value="MFC0560963.1"/>
    <property type="molecule type" value="Genomic_DNA"/>
</dbReference>
<evidence type="ECO:0000313" key="1">
    <source>
        <dbReference type="EMBL" id="MFC0560963.1"/>
    </source>
</evidence>
<name>A0ABV6NLI8_9BACI</name>
<dbReference type="Proteomes" id="UP001589833">
    <property type="component" value="Unassembled WGS sequence"/>
</dbReference>
<proteinExistence type="predicted"/>
<protein>
    <submittedName>
        <fullName evidence="1">Uncharacterized protein</fullName>
    </submittedName>
</protein>
<sequence length="90" mass="10777">MEFKQQLKENFNHSFNRLYGIVCWKLNIKNDEIVKDIFGNARKLKCVPKSSNHSYTQYFLEDERNPHRIEILVLEEFLLEKLGIVFESIS</sequence>
<accession>A0ABV6NLI8</accession>
<gene>
    <name evidence="1" type="ORF">ACFFH4_18620</name>
</gene>
<dbReference type="RefSeq" id="WP_273848347.1">
    <property type="nucleotide sequence ID" value="NZ_JAQQWT010000068.1"/>
</dbReference>